<keyword evidence="1" id="KW-1048">Host nucleus</keyword>
<name>G9CUE2_9ALPH</name>
<evidence type="ECO:0000313" key="5">
    <source>
        <dbReference type="Proteomes" id="UP000108473"/>
    </source>
</evidence>
<dbReference type="HAMAP" id="MF_04015">
    <property type="entry name" value="HSV_TRM2"/>
    <property type="match status" value="1"/>
</dbReference>
<protein>
    <submittedName>
        <fullName evidence="4">UL33</fullName>
    </submittedName>
</protein>
<proteinExistence type="inferred from homology"/>
<evidence type="ECO:0000256" key="2">
    <source>
        <dbReference type="ARBA" id="ARBA00022612"/>
    </source>
</evidence>
<gene>
    <name evidence="4" type="primary">UL33</name>
</gene>
<reference evidence="4 5" key="1">
    <citation type="journal article" date="2012" name="Arch. Virol.">
        <title>Comparative full-length sequence analysis of Marek's disease virus vaccine strain 814.</title>
        <authorList>
            <person name="Zhang F."/>
            <person name="Liu C.J."/>
            <person name="Zhang Y.P."/>
            <person name="Li Z.J."/>
            <person name="Liu A.L."/>
            <person name="Yan F.H."/>
            <person name="Cong F."/>
            <person name="Cheng Y."/>
        </authorList>
    </citation>
    <scope>NUCLEOTIDE SEQUENCE [LARGE SCALE GENOMIC DNA]</scope>
    <source>
        <strain evidence="4">814</strain>
    </source>
</reference>
<evidence type="ECO:0000256" key="1">
    <source>
        <dbReference type="ARBA" id="ARBA00022562"/>
    </source>
</evidence>
<dbReference type="GO" id="GO:0019073">
    <property type="term" value="P:viral DNA genome packaging"/>
    <property type="evidence" value="ECO:0007669"/>
    <property type="project" value="InterPro"/>
</dbReference>
<keyword evidence="3" id="KW-0231">Viral genome packaging</keyword>
<dbReference type="SMR" id="G9CUE2"/>
<sequence>MAGENTSRRTGSARLDEVIPEFELVSTDVKILAEKYLQDERIYRIWFEYLIPDEIDLIFPTTDGKLNYLSFTKRLASAIRYGRIKTAVSNNSSSNSYGSTEHVCDHGTSLCGRSERFASVINRFLDLHQILKDC</sequence>
<keyword evidence="2" id="KW-1188">Viral release from host cell</keyword>
<dbReference type="EMBL" id="JF742597">
    <property type="protein sequence ID" value="AEV55013.1"/>
    <property type="molecule type" value="Genomic_DNA"/>
</dbReference>
<evidence type="ECO:0000313" key="4">
    <source>
        <dbReference type="EMBL" id="AEV55013.1"/>
    </source>
</evidence>
<organism evidence="4 5">
    <name type="scientific">Gallid herpesvirus 2 strain 814</name>
    <dbReference type="NCBI Taxonomy" id="1123959"/>
    <lineage>
        <taxon>Viruses</taxon>
        <taxon>Duplodnaviria</taxon>
        <taxon>Heunggongvirae</taxon>
        <taxon>Peploviricota</taxon>
        <taxon>Herviviricetes</taxon>
        <taxon>Herpesvirales</taxon>
        <taxon>Orthoherpesviridae</taxon>
        <taxon>Alphaherpesvirinae</taxon>
        <taxon>Mardivirus</taxon>
        <taxon>Mardivirus gallidalpha2</taxon>
        <taxon>Gallid alphaherpesvirus 2</taxon>
    </lineage>
</organism>
<evidence type="ECO:0000256" key="3">
    <source>
        <dbReference type="ARBA" id="ARBA00023219"/>
    </source>
</evidence>
<dbReference type="InterPro" id="IPR005208">
    <property type="entry name" value="Herpes_TT2"/>
</dbReference>
<dbReference type="Proteomes" id="UP000108473">
    <property type="component" value="Segment"/>
</dbReference>
<accession>G9CUE2</accession>
<dbReference type="Pfam" id="PF03581">
    <property type="entry name" value="Herpes_UL33"/>
    <property type="match status" value="1"/>
</dbReference>